<evidence type="ECO:0000313" key="2">
    <source>
        <dbReference type="EMBL" id="SEM82449.1"/>
    </source>
</evidence>
<feature type="domain" description="Antirepressor protein C-terminal" evidence="1">
    <location>
        <begin position="6"/>
        <end position="90"/>
    </location>
</feature>
<organism evidence="2 3">
    <name type="scientific">Nitrosospira multiformis</name>
    <dbReference type="NCBI Taxonomy" id="1231"/>
    <lineage>
        <taxon>Bacteria</taxon>
        <taxon>Pseudomonadati</taxon>
        <taxon>Pseudomonadota</taxon>
        <taxon>Betaproteobacteria</taxon>
        <taxon>Nitrosomonadales</taxon>
        <taxon>Nitrosomonadaceae</taxon>
        <taxon>Nitrosospira</taxon>
    </lineage>
</organism>
<dbReference type="AlphaFoldDB" id="A0A1H8BIY8"/>
<dbReference type="Proteomes" id="UP000183898">
    <property type="component" value="Unassembled WGS sequence"/>
</dbReference>
<dbReference type="EMBL" id="FOCT01000001">
    <property type="protein sequence ID" value="SEM82449.1"/>
    <property type="molecule type" value="Genomic_DNA"/>
</dbReference>
<proteinExistence type="predicted"/>
<dbReference type="InterPro" id="IPR005039">
    <property type="entry name" value="Ant_C"/>
</dbReference>
<sequence length="95" mass="10980">MMLFVAEVVNCQTVQEVSKELGIGSGRLFKFLKGRAILMDDTLPYQTYIDSGYFRGIMKKYRDKRGEAYMYHQTLVTGKRAVFIQKRLAKAEFLA</sequence>
<evidence type="ECO:0000259" key="1">
    <source>
        <dbReference type="Pfam" id="PF03374"/>
    </source>
</evidence>
<name>A0A1H8BIY8_9PROT</name>
<evidence type="ECO:0000313" key="3">
    <source>
        <dbReference type="Proteomes" id="UP000183898"/>
    </source>
</evidence>
<gene>
    <name evidence="2" type="ORF">SAMN05216404_101255</name>
</gene>
<accession>A0A1H8BIY8</accession>
<dbReference type="Pfam" id="PF03374">
    <property type="entry name" value="ANT"/>
    <property type="match status" value="1"/>
</dbReference>
<dbReference type="GO" id="GO:0003677">
    <property type="term" value="F:DNA binding"/>
    <property type="evidence" value="ECO:0007669"/>
    <property type="project" value="InterPro"/>
</dbReference>
<protein>
    <submittedName>
        <fullName evidence="2">Phage antirepressor protein KilAC domain-containing protein</fullName>
    </submittedName>
</protein>
<reference evidence="2 3" key="1">
    <citation type="submission" date="2016-10" db="EMBL/GenBank/DDBJ databases">
        <authorList>
            <person name="de Groot N.N."/>
        </authorList>
    </citation>
    <scope>NUCLEOTIDE SEQUENCE [LARGE SCALE GENOMIC DNA]</scope>
    <source>
        <strain evidence="2 3">Nl18</strain>
    </source>
</reference>